<dbReference type="KEGG" id="lalw:BTM29_05570"/>
<dbReference type="RefSeq" id="WP_076614565.1">
    <property type="nucleotide sequence ID" value="NZ_CP019323.1"/>
</dbReference>
<dbReference type="InterPro" id="IPR006524">
    <property type="entry name" value="ArpU-like"/>
</dbReference>
<dbReference type="AlphaFoldDB" id="A0A1P8Q2G3"/>
<dbReference type="STRING" id="1847728.BTM29_05570"/>
<sequence length="141" mass="16366">MGLLPAVNSNRTQDNVRNFLTDEFPRFIVKSGYSQLEVQSPRISDLPKSQIVGNNIEDGMIDYFESNRIVLAVVKAIDRCPKPYSKILRMAYIEEMNDTDIIVTVPYERSQFYRLKAKAFLWFADTFEDTCDLHIYAKENV</sequence>
<evidence type="ECO:0008006" key="3">
    <source>
        <dbReference type="Google" id="ProtNLM"/>
    </source>
</evidence>
<dbReference type="Proteomes" id="UP000187499">
    <property type="component" value="Chromosome"/>
</dbReference>
<dbReference type="EMBL" id="CP019323">
    <property type="protein sequence ID" value="APX72062.1"/>
    <property type="molecule type" value="Genomic_DNA"/>
</dbReference>
<proteinExistence type="predicted"/>
<keyword evidence="2" id="KW-1185">Reference proteome</keyword>
<evidence type="ECO:0000313" key="1">
    <source>
        <dbReference type="EMBL" id="APX72062.1"/>
    </source>
</evidence>
<dbReference type="NCBIfam" id="TIGR01637">
    <property type="entry name" value="phage_arpU"/>
    <property type="match status" value="1"/>
</dbReference>
<gene>
    <name evidence="1" type="ORF">BTM29_05570</name>
</gene>
<evidence type="ECO:0000313" key="2">
    <source>
        <dbReference type="Proteomes" id="UP000187499"/>
    </source>
</evidence>
<name>A0A1P8Q2G3_9LACO</name>
<reference evidence="2" key="1">
    <citation type="submission" date="2016-12" db="EMBL/GenBank/DDBJ databases">
        <authorList>
            <person name="Jung M.Y."/>
            <person name="Lee S.H."/>
        </authorList>
    </citation>
    <scope>NUCLEOTIDE SEQUENCE [LARGE SCALE GENOMIC DNA]</scope>
    <source>
        <strain evidence="2">WiKim39</strain>
    </source>
</reference>
<accession>A0A1P8Q2G3</accession>
<dbReference type="OrthoDB" id="2146126at2"/>
<organism evidence="1 2">
    <name type="scientific">Companilactobacillus allii</name>
    <dbReference type="NCBI Taxonomy" id="1847728"/>
    <lineage>
        <taxon>Bacteria</taxon>
        <taxon>Bacillati</taxon>
        <taxon>Bacillota</taxon>
        <taxon>Bacilli</taxon>
        <taxon>Lactobacillales</taxon>
        <taxon>Lactobacillaceae</taxon>
        <taxon>Companilactobacillus</taxon>
    </lineage>
</organism>
<protein>
    <recommendedName>
        <fullName evidence="3">ArpU family transcriptional regulator</fullName>
    </recommendedName>
</protein>